<protein>
    <submittedName>
        <fullName evidence="1">Uncharacterized protein</fullName>
    </submittedName>
</protein>
<gene>
    <name evidence="1" type="ORF">QYE76_068204</name>
</gene>
<sequence length="116" mass="12894">MADGTPVTYEELPDELKKRYDEIKVTLEADLIGSFREPVPMASDGRDSHRKEAELAVAGLATQLKDMASQADYPSLAHMVQKLSHMNSATRTCTKFKRAVVLVDAEEDGVLRETKK</sequence>
<name>A0AAD8SEA9_LOLMU</name>
<dbReference type="AlphaFoldDB" id="A0AAD8SEA9"/>
<dbReference type="Proteomes" id="UP001231189">
    <property type="component" value="Unassembled WGS sequence"/>
</dbReference>
<evidence type="ECO:0000313" key="2">
    <source>
        <dbReference type="Proteomes" id="UP001231189"/>
    </source>
</evidence>
<accession>A0AAD8SEA9</accession>
<keyword evidence="2" id="KW-1185">Reference proteome</keyword>
<evidence type="ECO:0000313" key="1">
    <source>
        <dbReference type="EMBL" id="KAK1650399.1"/>
    </source>
</evidence>
<proteinExistence type="predicted"/>
<comment type="caution">
    <text evidence="1">The sequence shown here is derived from an EMBL/GenBank/DDBJ whole genome shotgun (WGS) entry which is preliminary data.</text>
</comment>
<reference evidence="1" key="1">
    <citation type="submission" date="2023-07" db="EMBL/GenBank/DDBJ databases">
        <title>A chromosome-level genome assembly of Lolium multiflorum.</title>
        <authorList>
            <person name="Chen Y."/>
            <person name="Copetti D."/>
            <person name="Kolliker R."/>
            <person name="Studer B."/>
        </authorList>
    </citation>
    <scope>NUCLEOTIDE SEQUENCE</scope>
    <source>
        <strain evidence="1">02402/16</strain>
        <tissue evidence="1">Leaf</tissue>
    </source>
</reference>
<dbReference type="EMBL" id="JAUUTY010000004">
    <property type="protein sequence ID" value="KAK1650399.1"/>
    <property type="molecule type" value="Genomic_DNA"/>
</dbReference>
<organism evidence="1 2">
    <name type="scientific">Lolium multiflorum</name>
    <name type="common">Italian ryegrass</name>
    <name type="synonym">Lolium perenne subsp. multiflorum</name>
    <dbReference type="NCBI Taxonomy" id="4521"/>
    <lineage>
        <taxon>Eukaryota</taxon>
        <taxon>Viridiplantae</taxon>
        <taxon>Streptophyta</taxon>
        <taxon>Embryophyta</taxon>
        <taxon>Tracheophyta</taxon>
        <taxon>Spermatophyta</taxon>
        <taxon>Magnoliopsida</taxon>
        <taxon>Liliopsida</taxon>
        <taxon>Poales</taxon>
        <taxon>Poaceae</taxon>
        <taxon>BOP clade</taxon>
        <taxon>Pooideae</taxon>
        <taxon>Poodae</taxon>
        <taxon>Poeae</taxon>
        <taxon>Poeae Chloroplast Group 2 (Poeae type)</taxon>
        <taxon>Loliodinae</taxon>
        <taxon>Loliinae</taxon>
        <taxon>Lolium</taxon>
    </lineage>
</organism>